<dbReference type="STRING" id="1408189.CLAC_08700"/>
<dbReference type="Proteomes" id="UP000058446">
    <property type="component" value="Chromosome"/>
</dbReference>
<dbReference type="GO" id="GO:0000976">
    <property type="term" value="F:transcription cis-regulatory region binding"/>
    <property type="evidence" value="ECO:0007669"/>
    <property type="project" value="TreeGrafter"/>
</dbReference>
<dbReference type="PANTHER" id="PTHR30055:SF234">
    <property type="entry name" value="HTH-TYPE TRANSCRIPTIONAL REGULATOR BETI"/>
    <property type="match status" value="1"/>
</dbReference>
<dbReference type="InterPro" id="IPR050109">
    <property type="entry name" value="HTH-type_TetR-like_transc_reg"/>
</dbReference>
<dbReference type="PANTHER" id="PTHR30055">
    <property type="entry name" value="HTH-TYPE TRANSCRIPTIONAL REGULATOR RUTR"/>
    <property type="match status" value="1"/>
</dbReference>
<feature type="domain" description="HTH tetR-type" evidence="6">
    <location>
        <begin position="32"/>
        <end position="92"/>
    </location>
</feature>
<sequence>MEREGLLERSSVVRRSGAEGPGATERFRNLAAEKQQRIESAAIAEFAGNGYEKANTNRIAEAAGVSVGALFKYFPTKADLFSHVTARGAELIESSVAPKLEASGGIFDTIEQLLHLTVQASEEHPEAVSMYHLLTSPGNNMVPRDVAHELERFTSQAYVAMARSAQETGEVRADISAETIAWLIDDIFMHFQYSFSSDYFAQRHKLYLGDKPAEALIGETMAFIRSAIAADNATKQSS</sequence>
<evidence type="ECO:0000256" key="1">
    <source>
        <dbReference type="ARBA" id="ARBA00023015"/>
    </source>
</evidence>
<dbReference type="SUPFAM" id="SSF48498">
    <property type="entry name" value="Tetracyclin repressor-like, C-terminal domain"/>
    <property type="match status" value="1"/>
</dbReference>
<evidence type="ECO:0000313" key="8">
    <source>
        <dbReference type="Proteomes" id="UP000058446"/>
    </source>
</evidence>
<evidence type="ECO:0000313" key="7">
    <source>
        <dbReference type="EMBL" id="ALA68603.1"/>
    </source>
</evidence>
<dbReference type="PROSITE" id="PS50977">
    <property type="entry name" value="HTH_TETR_2"/>
    <property type="match status" value="1"/>
</dbReference>
<evidence type="ECO:0000256" key="5">
    <source>
        <dbReference type="SAM" id="MobiDB-lite"/>
    </source>
</evidence>
<dbReference type="SUPFAM" id="SSF46689">
    <property type="entry name" value="Homeodomain-like"/>
    <property type="match status" value="1"/>
</dbReference>
<dbReference type="RefSeq" id="WP_053412548.1">
    <property type="nucleotide sequence ID" value="NZ_CP006841.1"/>
</dbReference>
<organism evidence="7 8">
    <name type="scientific">Corynebacterium lactis RW2-5</name>
    <dbReference type="NCBI Taxonomy" id="1408189"/>
    <lineage>
        <taxon>Bacteria</taxon>
        <taxon>Bacillati</taxon>
        <taxon>Actinomycetota</taxon>
        <taxon>Actinomycetes</taxon>
        <taxon>Mycobacteriales</taxon>
        <taxon>Corynebacteriaceae</taxon>
        <taxon>Corynebacterium</taxon>
    </lineage>
</organism>
<protein>
    <recommendedName>
        <fullName evidence="6">HTH tetR-type domain-containing protein</fullName>
    </recommendedName>
</protein>
<dbReference type="EMBL" id="CP006841">
    <property type="protein sequence ID" value="ALA68603.1"/>
    <property type="molecule type" value="Genomic_DNA"/>
</dbReference>
<keyword evidence="3" id="KW-0804">Transcription</keyword>
<dbReference type="Gene3D" id="1.10.357.10">
    <property type="entry name" value="Tetracycline Repressor, domain 2"/>
    <property type="match status" value="1"/>
</dbReference>
<keyword evidence="1" id="KW-0805">Transcription regulation</keyword>
<proteinExistence type="predicted"/>
<dbReference type="InterPro" id="IPR036271">
    <property type="entry name" value="Tet_transcr_reg_TetR-rel_C_sf"/>
</dbReference>
<dbReference type="Pfam" id="PF00440">
    <property type="entry name" value="TetR_N"/>
    <property type="match status" value="1"/>
</dbReference>
<dbReference type="InterPro" id="IPR001647">
    <property type="entry name" value="HTH_TetR"/>
</dbReference>
<dbReference type="AlphaFoldDB" id="A0A0K2H3S7"/>
<evidence type="ECO:0000256" key="4">
    <source>
        <dbReference type="PROSITE-ProRule" id="PRU00335"/>
    </source>
</evidence>
<dbReference type="PATRIC" id="fig|1408189.4.peg.1740"/>
<dbReference type="KEGG" id="clw:CLAC_08700"/>
<dbReference type="GO" id="GO:0003700">
    <property type="term" value="F:DNA-binding transcription factor activity"/>
    <property type="evidence" value="ECO:0007669"/>
    <property type="project" value="TreeGrafter"/>
</dbReference>
<evidence type="ECO:0000259" key="6">
    <source>
        <dbReference type="PROSITE" id="PS50977"/>
    </source>
</evidence>
<gene>
    <name evidence="7" type="ORF">CLAC_08700</name>
</gene>
<evidence type="ECO:0000256" key="2">
    <source>
        <dbReference type="ARBA" id="ARBA00023125"/>
    </source>
</evidence>
<name>A0A0K2H3S7_9CORY</name>
<dbReference type="PRINTS" id="PR00455">
    <property type="entry name" value="HTHTETR"/>
</dbReference>
<keyword evidence="2 4" id="KW-0238">DNA-binding</keyword>
<reference evidence="7 8" key="1">
    <citation type="submission" date="2013-10" db="EMBL/GenBank/DDBJ databases">
        <title>Complete genome sequence of Corynebacterium lactis DSM 45799(T), isolated from raw cow milk.</title>
        <authorList>
            <person name="Ruckert C."/>
            <person name="Albersmeier A."/>
            <person name="Lipski A."/>
            <person name="Kalinowski J."/>
        </authorList>
    </citation>
    <scope>NUCLEOTIDE SEQUENCE [LARGE SCALE GENOMIC DNA]</scope>
    <source>
        <strain evidence="7 8">RW2-5</strain>
    </source>
</reference>
<evidence type="ECO:0000256" key="3">
    <source>
        <dbReference type="ARBA" id="ARBA00023163"/>
    </source>
</evidence>
<feature type="region of interest" description="Disordered" evidence="5">
    <location>
        <begin position="1"/>
        <end position="25"/>
    </location>
</feature>
<dbReference type="OrthoDB" id="5242390at2"/>
<accession>A0A0K2H3S7</accession>
<feature type="DNA-binding region" description="H-T-H motif" evidence="4">
    <location>
        <begin position="55"/>
        <end position="74"/>
    </location>
</feature>
<dbReference type="InterPro" id="IPR009057">
    <property type="entry name" value="Homeodomain-like_sf"/>
</dbReference>
<keyword evidence="8" id="KW-1185">Reference proteome</keyword>